<evidence type="ECO:0000256" key="4">
    <source>
        <dbReference type="ARBA" id="ARBA00013106"/>
    </source>
</evidence>
<organism evidence="11 12">
    <name type="scientific">Methyloceanibacter methanicus</name>
    <dbReference type="NCBI Taxonomy" id="1774968"/>
    <lineage>
        <taxon>Bacteria</taxon>
        <taxon>Pseudomonadati</taxon>
        <taxon>Pseudomonadota</taxon>
        <taxon>Alphaproteobacteria</taxon>
        <taxon>Hyphomicrobiales</taxon>
        <taxon>Hyphomicrobiaceae</taxon>
        <taxon>Methyloceanibacter</taxon>
    </lineage>
</organism>
<feature type="binding site" evidence="9">
    <location>
        <position position="88"/>
    </location>
    <ligand>
        <name>Mg(2+)</name>
        <dbReference type="ChEBI" id="CHEBI:18420"/>
        <label>1</label>
        <note>catalytic</note>
    </ligand>
</feature>
<keyword evidence="7 10" id="KW-0378">Hydrolase</keyword>
<evidence type="ECO:0000256" key="6">
    <source>
        <dbReference type="ARBA" id="ARBA00022723"/>
    </source>
</evidence>
<dbReference type="InterPro" id="IPR020550">
    <property type="entry name" value="Inositol_monophosphatase_CS"/>
</dbReference>
<feature type="binding site" evidence="9">
    <location>
        <position position="214"/>
    </location>
    <ligand>
        <name>Mg(2+)</name>
        <dbReference type="ChEBI" id="CHEBI:18420"/>
        <label>1</label>
        <note>catalytic</note>
    </ligand>
</feature>
<feature type="binding site" evidence="9">
    <location>
        <position position="86"/>
    </location>
    <ligand>
        <name>Mg(2+)</name>
        <dbReference type="ChEBI" id="CHEBI:18420"/>
        <label>1</label>
        <note>catalytic</note>
    </ligand>
</feature>
<name>A0A1E3W020_9HYPH</name>
<dbReference type="SUPFAM" id="SSF56655">
    <property type="entry name" value="Carbohydrate phosphatase"/>
    <property type="match status" value="1"/>
</dbReference>
<dbReference type="PRINTS" id="PR01959">
    <property type="entry name" value="SBIMPHPHTASE"/>
</dbReference>
<dbReference type="GO" id="GO:0046854">
    <property type="term" value="P:phosphatidylinositol phosphate biosynthetic process"/>
    <property type="evidence" value="ECO:0007669"/>
    <property type="project" value="InterPro"/>
</dbReference>
<comment type="similarity">
    <text evidence="3 10">Belongs to the inositol monophosphatase superfamily.</text>
</comment>
<dbReference type="PANTHER" id="PTHR20854:SF4">
    <property type="entry name" value="INOSITOL-1-MONOPHOSPHATASE-RELATED"/>
    <property type="match status" value="1"/>
</dbReference>
<dbReference type="InterPro" id="IPR020583">
    <property type="entry name" value="Inositol_monoP_metal-BS"/>
</dbReference>
<dbReference type="InterPro" id="IPR022337">
    <property type="entry name" value="Inositol_monophosphatase_SuhB"/>
</dbReference>
<dbReference type="Pfam" id="PF00459">
    <property type="entry name" value="Inositol_P"/>
    <property type="match status" value="1"/>
</dbReference>
<evidence type="ECO:0000256" key="8">
    <source>
        <dbReference type="ARBA" id="ARBA00022842"/>
    </source>
</evidence>
<comment type="catalytic activity">
    <reaction evidence="1 10">
        <text>a myo-inositol phosphate + H2O = myo-inositol + phosphate</text>
        <dbReference type="Rhea" id="RHEA:24056"/>
        <dbReference type="ChEBI" id="CHEBI:15377"/>
        <dbReference type="ChEBI" id="CHEBI:17268"/>
        <dbReference type="ChEBI" id="CHEBI:43474"/>
        <dbReference type="ChEBI" id="CHEBI:84139"/>
        <dbReference type="EC" id="3.1.3.25"/>
    </reaction>
</comment>
<evidence type="ECO:0000256" key="2">
    <source>
        <dbReference type="ARBA" id="ARBA00001946"/>
    </source>
</evidence>
<dbReference type="InterPro" id="IPR033942">
    <property type="entry name" value="IMPase"/>
</dbReference>
<dbReference type="PROSITE" id="PS00630">
    <property type="entry name" value="IMP_2"/>
    <property type="match status" value="1"/>
</dbReference>
<evidence type="ECO:0000256" key="7">
    <source>
        <dbReference type="ARBA" id="ARBA00022801"/>
    </source>
</evidence>
<evidence type="ECO:0000313" key="11">
    <source>
        <dbReference type="EMBL" id="ODR99148.1"/>
    </source>
</evidence>
<comment type="caution">
    <text evidence="11">The sequence shown here is derived from an EMBL/GenBank/DDBJ whole genome shotgun (WGS) entry which is preliminary data.</text>
</comment>
<feature type="binding site" evidence="9">
    <location>
        <position position="69"/>
    </location>
    <ligand>
        <name>Mg(2+)</name>
        <dbReference type="ChEBI" id="CHEBI:18420"/>
        <label>1</label>
        <note>catalytic</note>
    </ligand>
</feature>
<comment type="cofactor">
    <cofactor evidence="2 9 10">
        <name>Mg(2+)</name>
        <dbReference type="ChEBI" id="CHEBI:18420"/>
    </cofactor>
</comment>
<dbReference type="Gene3D" id="3.30.540.10">
    <property type="entry name" value="Fructose-1,6-Bisphosphatase, subunit A, domain 1"/>
    <property type="match status" value="1"/>
</dbReference>
<dbReference type="OrthoDB" id="9785695at2"/>
<reference evidence="11 12" key="1">
    <citation type="journal article" date="2016" name="Environ. Microbiol.">
        <title>New Methyloceanibacter diversity from North Sea sediments includes methanotroph containing solely the soluble methane monooxygenase.</title>
        <authorList>
            <person name="Vekeman B."/>
            <person name="Kerckhof F.M."/>
            <person name="Cremers G."/>
            <person name="de Vos P."/>
            <person name="Vandamme P."/>
            <person name="Boon N."/>
            <person name="Op den Camp H.J."/>
            <person name="Heylen K."/>
        </authorList>
    </citation>
    <scope>NUCLEOTIDE SEQUENCE [LARGE SCALE GENOMIC DNA]</scope>
    <source>
        <strain evidence="11 12">R-67174</strain>
    </source>
</reference>
<dbReference type="GO" id="GO:0006020">
    <property type="term" value="P:inositol metabolic process"/>
    <property type="evidence" value="ECO:0007669"/>
    <property type="project" value="TreeGrafter"/>
</dbReference>
<dbReference type="Gene3D" id="3.40.190.80">
    <property type="match status" value="1"/>
</dbReference>
<evidence type="ECO:0000256" key="10">
    <source>
        <dbReference type="RuleBase" id="RU364068"/>
    </source>
</evidence>
<accession>A0A1E3W020</accession>
<dbReference type="FunFam" id="3.30.540.10:FF:000003">
    <property type="entry name" value="Inositol-1-monophosphatase"/>
    <property type="match status" value="1"/>
</dbReference>
<sequence>MPASALMNVMFGAARKAGRSLARDFGEVEQLQVSLKGPANFVSAADTRAEEIIFAELSRARPGYGFLMEERGEVNGADATHRWIVDPLDGTTNFLHGIPIFAISIALEREGELVAGLIYNPVTNETYTAEKGKGAFLNDRRIRVAARSELAAAVLGTGIPHTGRPGHDAFLRELRTAMTASAGVRRTGSAAIDLAWVAAGRFDGFWENALRAWDMAAGIVLIKEAGGYVTDMSGKDKIFETGGIVAGNETIHLKLLKLLKAAAAAAPAETPAKAG</sequence>
<dbReference type="PRINTS" id="PR00377">
    <property type="entry name" value="IMPHPHTASES"/>
</dbReference>
<dbReference type="AlphaFoldDB" id="A0A1E3W020"/>
<dbReference type="STRING" id="1774968.AUC68_03720"/>
<evidence type="ECO:0000256" key="5">
    <source>
        <dbReference type="ARBA" id="ARBA00019784"/>
    </source>
</evidence>
<dbReference type="InterPro" id="IPR000760">
    <property type="entry name" value="Inositol_monophosphatase-like"/>
</dbReference>
<dbReference type="RefSeq" id="WP_069437089.1">
    <property type="nucleotide sequence ID" value="NZ_LPWG01000011.1"/>
</dbReference>
<feature type="binding site" evidence="9">
    <location>
        <position position="89"/>
    </location>
    <ligand>
        <name>Mg(2+)</name>
        <dbReference type="ChEBI" id="CHEBI:18420"/>
        <label>1</label>
        <note>catalytic</note>
    </ligand>
</feature>
<gene>
    <name evidence="11" type="ORF">AUC68_03720</name>
</gene>
<proteinExistence type="inferred from homology"/>
<dbReference type="PROSITE" id="PS00629">
    <property type="entry name" value="IMP_1"/>
    <property type="match status" value="1"/>
</dbReference>
<keyword evidence="6 9" id="KW-0479">Metal-binding</keyword>
<protein>
    <recommendedName>
        <fullName evidence="5 10">Inositol-1-monophosphatase</fullName>
        <ecNumber evidence="4 10">3.1.3.25</ecNumber>
    </recommendedName>
</protein>
<dbReference type="GO" id="GO:0046872">
    <property type="term" value="F:metal ion binding"/>
    <property type="evidence" value="ECO:0007669"/>
    <property type="project" value="UniProtKB-KW"/>
</dbReference>
<evidence type="ECO:0000256" key="1">
    <source>
        <dbReference type="ARBA" id="ARBA00001033"/>
    </source>
</evidence>
<dbReference type="GO" id="GO:0007165">
    <property type="term" value="P:signal transduction"/>
    <property type="evidence" value="ECO:0007669"/>
    <property type="project" value="TreeGrafter"/>
</dbReference>
<dbReference type="GO" id="GO:0008934">
    <property type="term" value="F:inositol monophosphate 1-phosphatase activity"/>
    <property type="evidence" value="ECO:0007669"/>
    <property type="project" value="InterPro"/>
</dbReference>
<dbReference type="PANTHER" id="PTHR20854">
    <property type="entry name" value="INOSITOL MONOPHOSPHATASE"/>
    <property type="match status" value="1"/>
</dbReference>
<dbReference type="Proteomes" id="UP000094501">
    <property type="component" value="Unassembled WGS sequence"/>
</dbReference>
<evidence type="ECO:0000313" key="12">
    <source>
        <dbReference type="Proteomes" id="UP000094501"/>
    </source>
</evidence>
<evidence type="ECO:0000256" key="3">
    <source>
        <dbReference type="ARBA" id="ARBA00009759"/>
    </source>
</evidence>
<dbReference type="FunFam" id="3.40.190.80:FF:000020">
    <property type="entry name" value="Fructose-1,6-bisphosphatase/inositol-1-monophosphatase"/>
    <property type="match status" value="1"/>
</dbReference>
<dbReference type="EC" id="3.1.3.25" evidence="4 10"/>
<dbReference type="EMBL" id="LPWG01000011">
    <property type="protein sequence ID" value="ODR99148.1"/>
    <property type="molecule type" value="Genomic_DNA"/>
</dbReference>
<keyword evidence="8 9" id="KW-0460">Magnesium</keyword>
<dbReference type="CDD" id="cd01639">
    <property type="entry name" value="IMPase"/>
    <property type="match status" value="1"/>
</dbReference>
<evidence type="ECO:0000256" key="9">
    <source>
        <dbReference type="PIRSR" id="PIRSR600760-2"/>
    </source>
</evidence>
<keyword evidence="12" id="KW-1185">Reference proteome</keyword>